<reference evidence="5 6" key="1">
    <citation type="journal article" date="2020" name="Mol. Plant">
        <title>The Chromosome-Based Rubber Tree Genome Provides New Insights into Spurge Genome Evolution and Rubber Biosynthesis.</title>
        <authorList>
            <person name="Liu J."/>
            <person name="Shi C."/>
            <person name="Shi C.C."/>
            <person name="Li W."/>
            <person name="Zhang Q.J."/>
            <person name="Zhang Y."/>
            <person name="Li K."/>
            <person name="Lu H.F."/>
            <person name="Shi C."/>
            <person name="Zhu S.T."/>
            <person name="Xiao Z.Y."/>
            <person name="Nan H."/>
            <person name="Yue Y."/>
            <person name="Zhu X.G."/>
            <person name="Wu Y."/>
            <person name="Hong X.N."/>
            <person name="Fan G.Y."/>
            <person name="Tong Y."/>
            <person name="Zhang D."/>
            <person name="Mao C.L."/>
            <person name="Liu Y.L."/>
            <person name="Hao S.J."/>
            <person name="Liu W.Q."/>
            <person name="Lv M.Q."/>
            <person name="Zhang H.B."/>
            <person name="Liu Y."/>
            <person name="Hu-Tang G.R."/>
            <person name="Wang J.P."/>
            <person name="Wang J.H."/>
            <person name="Sun Y.H."/>
            <person name="Ni S.B."/>
            <person name="Chen W.B."/>
            <person name="Zhang X.C."/>
            <person name="Jiao Y.N."/>
            <person name="Eichler E.E."/>
            <person name="Li G.H."/>
            <person name="Liu X."/>
            <person name="Gao L.Z."/>
        </authorList>
    </citation>
    <scope>NUCLEOTIDE SEQUENCE [LARGE SCALE GENOMIC DNA]</scope>
    <source>
        <strain evidence="6">cv. GT1</strain>
        <tissue evidence="5">Leaf</tissue>
    </source>
</reference>
<evidence type="ECO:0000256" key="2">
    <source>
        <dbReference type="ARBA" id="ARBA00023242"/>
    </source>
</evidence>
<comment type="subcellular location">
    <subcellularLocation>
        <location evidence="1">Nucleus</location>
    </subcellularLocation>
</comment>
<sequence length="259" mass="29330">MALRLSGILMGGVVIVYERKVKLLYDDVTRLLVEINEAWKVKSAPDSTVLPKGKCQAKKDAVTLPENQETDPGDIEQSVNFSNTNATMGFQQAAYFAMRLDDIDEPFINNDPREEDASQQLHQADANNIKLFERFDLYQSNTEMYNRFERFDIEEDEETQLNFTSGEHMEILTTLISSPPPQDEAPRGDEVRSVPSSGSGHVDAYYWDWHFHRQMKAHFETPGTPLVESLNKLSVGMNRKGAAMLFYQTCGNTSSFSAN</sequence>
<dbReference type="Pfam" id="PF04825">
    <property type="entry name" value="Rad21_Rec8_N"/>
    <property type="match status" value="1"/>
</dbReference>
<feature type="region of interest" description="Disordered" evidence="3">
    <location>
        <begin position="177"/>
        <end position="198"/>
    </location>
</feature>
<dbReference type="AlphaFoldDB" id="A0A6A6N3X4"/>
<dbReference type="GO" id="GO:0051754">
    <property type="term" value="P:meiotic sister chromatid cohesion, centromeric"/>
    <property type="evidence" value="ECO:0007669"/>
    <property type="project" value="TreeGrafter"/>
</dbReference>
<accession>A0A6A6N3X4</accession>
<evidence type="ECO:0000256" key="3">
    <source>
        <dbReference type="SAM" id="MobiDB-lite"/>
    </source>
</evidence>
<evidence type="ECO:0000313" key="5">
    <source>
        <dbReference type="EMBL" id="KAF2319173.1"/>
    </source>
</evidence>
<evidence type="ECO:0000256" key="1">
    <source>
        <dbReference type="ARBA" id="ARBA00004123"/>
    </source>
</evidence>
<organism evidence="5 6">
    <name type="scientific">Hevea brasiliensis</name>
    <name type="common">Para rubber tree</name>
    <name type="synonym">Siphonia brasiliensis</name>
    <dbReference type="NCBI Taxonomy" id="3981"/>
    <lineage>
        <taxon>Eukaryota</taxon>
        <taxon>Viridiplantae</taxon>
        <taxon>Streptophyta</taxon>
        <taxon>Embryophyta</taxon>
        <taxon>Tracheophyta</taxon>
        <taxon>Spermatophyta</taxon>
        <taxon>Magnoliopsida</taxon>
        <taxon>eudicotyledons</taxon>
        <taxon>Gunneridae</taxon>
        <taxon>Pentapetalae</taxon>
        <taxon>rosids</taxon>
        <taxon>fabids</taxon>
        <taxon>Malpighiales</taxon>
        <taxon>Euphorbiaceae</taxon>
        <taxon>Crotonoideae</taxon>
        <taxon>Micrandreae</taxon>
        <taxon>Hevea</taxon>
    </lineage>
</organism>
<keyword evidence="2" id="KW-0539">Nucleus</keyword>
<protein>
    <recommendedName>
        <fullName evidence="4">Rad21/Rec8-like protein N-terminal domain-containing protein</fullName>
    </recommendedName>
</protein>
<evidence type="ECO:0000259" key="4">
    <source>
        <dbReference type="Pfam" id="PF04825"/>
    </source>
</evidence>
<name>A0A6A6N3X4_HEVBR</name>
<keyword evidence="6" id="KW-1185">Reference proteome</keyword>
<dbReference type="GO" id="GO:0003682">
    <property type="term" value="F:chromatin binding"/>
    <property type="evidence" value="ECO:0007669"/>
    <property type="project" value="TreeGrafter"/>
</dbReference>
<feature type="domain" description="Rad21/Rec8-like protein N-terminal" evidence="4">
    <location>
        <begin position="1"/>
        <end position="52"/>
    </location>
</feature>
<comment type="caution">
    <text evidence="5">The sequence shown here is derived from an EMBL/GenBank/DDBJ whole genome shotgun (WGS) entry which is preliminary data.</text>
</comment>
<dbReference type="InterPro" id="IPR006910">
    <property type="entry name" value="Rad21_Rec8_N"/>
</dbReference>
<gene>
    <name evidence="5" type="ORF">GH714_013737</name>
</gene>
<dbReference type="GO" id="GO:0005634">
    <property type="term" value="C:nucleus"/>
    <property type="evidence" value="ECO:0007669"/>
    <property type="project" value="UniProtKB-SubCell"/>
</dbReference>
<dbReference type="PANTHER" id="PTHR12585:SF64">
    <property type="entry name" value="SISTER CHROMATID COHESION 1 PROTEIN 1"/>
    <property type="match status" value="1"/>
</dbReference>
<dbReference type="GO" id="GO:0008278">
    <property type="term" value="C:cohesin complex"/>
    <property type="evidence" value="ECO:0007669"/>
    <property type="project" value="InterPro"/>
</dbReference>
<evidence type="ECO:0000313" key="6">
    <source>
        <dbReference type="Proteomes" id="UP000467840"/>
    </source>
</evidence>
<proteinExistence type="predicted"/>
<dbReference type="PANTHER" id="PTHR12585">
    <property type="entry name" value="SCC1 / RAD21 FAMILY MEMBER"/>
    <property type="match status" value="1"/>
</dbReference>
<dbReference type="Proteomes" id="UP000467840">
    <property type="component" value="Chromosome 10"/>
</dbReference>
<dbReference type="InterPro" id="IPR039781">
    <property type="entry name" value="Rad21/Rec8-like"/>
</dbReference>
<dbReference type="EMBL" id="JAAGAX010000003">
    <property type="protein sequence ID" value="KAF2319173.1"/>
    <property type="molecule type" value="Genomic_DNA"/>
</dbReference>